<evidence type="ECO:0000259" key="7">
    <source>
        <dbReference type="SMART" id="SM00905"/>
    </source>
</evidence>
<dbReference type="EC" id="4.1.2.25" evidence="6"/>
<comment type="function">
    <text evidence="6">Catalyzes the conversion of 7,8-dihydroneopterin to 6-hydroxymethyl-7,8-dihydropterin.</text>
</comment>
<dbReference type="PANTHER" id="PTHR42844:SF1">
    <property type="entry name" value="DIHYDRONEOPTERIN ALDOLASE 1-RELATED"/>
    <property type="match status" value="1"/>
</dbReference>
<feature type="domain" description="Dihydroneopterin aldolase/epimerase" evidence="7">
    <location>
        <begin position="5"/>
        <end position="117"/>
    </location>
</feature>
<keyword evidence="4 6" id="KW-0289">Folate biosynthesis</keyword>
<evidence type="ECO:0000256" key="5">
    <source>
        <dbReference type="ARBA" id="ARBA00023239"/>
    </source>
</evidence>
<accession>A0A855X0I4</accession>
<dbReference type="AlphaFoldDB" id="A0A855X0I4"/>
<comment type="caution">
    <text evidence="8">The sequence shown here is derived from an EMBL/GenBank/DDBJ whole genome shotgun (WGS) entry which is preliminary data.</text>
</comment>
<dbReference type="EMBL" id="PQAP01000196">
    <property type="protein sequence ID" value="PWB68566.1"/>
    <property type="molecule type" value="Genomic_DNA"/>
</dbReference>
<protein>
    <recommendedName>
        <fullName evidence="6">7,8-dihydroneopterin aldolase</fullName>
        <ecNumber evidence="6">4.1.2.25</ecNumber>
    </recommendedName>
</protein>
<comment type="similarity">
    <text evidence="3 6">Belongs to the DHNA family.</text>
</comment>
<organism evidence="8 9">
    <name type="scientific">candidate division GN15 bacterium</name>
    <dbReference type="NCBI Taxonomy" id="2072418"/>
    <lineage>
        <taxon>Bacteria</taxon>
        <taxon>candidate division GN15</taxon>
    </lineage>
</organism>
<dbReference type="GO" id="GO:0004150">
    <property type="term" value="F:dihydroneopterin aldolase activity"/>
    <property type="evidence" value="ECO:0007669"/>
    <property type="project" value="UniProtKB-UniRule"/>
</dbReference>
<evidence type="ECO:0000313" key="9">
    <source>
        <dbReference type="Proteomes" id="UP000250918"/>
    </source>
</evidence>
<dbReference type="NCBIfam" id="TIGR00526">
    <property type="entry name" value="folB_dom"/>
    <property type="match status" value="1"/>
</dbReference>
<evidence type="ECO:0000256" key="1">
    <source>
        <dbReference type="ARBA" id="ARBA00001353"/>
    </source>
</evidence>
<comment type="catalytic activity">
    <reaction evidence="1 6">
        <text>7,8-dihydroneopterin = 6-hydroxymethyl-7,8-dihydropterin + glycolaldehyde</text>
        <dbReference type="Rhea" id="RHEA:10540"/>
        <dbReference type="ChEBI" id="CHEBI:17001"/>
        <dbReference type="ChEBI" id="CHEBI:17071"/>
        <dbReference type="ChEBI" id="CHEBI:44841"/>
        <dbReference type="EC" id="4.1.2.25"/>
    </reaction>
</comment>
<keyword evidence="5 6" id="KW-0456">Lyase</keyword>
<comment type="pathway">
    <text evidence="2 6">Cofactor biosynthesis; tetrahydrofolate biosynthesis; 2-amino-4-hydroxy-6-hydroxymethyl-7,8-dihydropteridine diphosphate from 7,8-dihydroneopterin triphosphate: step 3/4.</text>
</comment>
<evidence type="ECO:0000256" key="4">
    <source>
        <dbReference type="ARBA" id="ARBA00022909"/>
    </source>
</evidence>
<name>A0A855X0I4_9BACT</name>
<gene>
    <name evidence="8" type="primary">folB</name>
    <name evidence="8" type="ORF">C3F09_11350</name>
</gene>
<evidence type="ECO:0000256" key="3">
    <source>
        <dbReference type="ARBA" id="ARBA00005708"/>
    </source>
</evidence>
<dbReference type="Gene3D" id="3.30.1130.10">
    <property type="match status" value="1"/>
</dbReference>
<dbReference type="InterPro" id="IPR006157">
    <property type="entry name" value="FolB_dom"/>
</dbReference>
<dbReference type="UniPathway" id="UPA00077">
    <property type="reaction ID" value="UER00154"/>
</dbReference>
<dbReference type="GO" id="GO:0046656">
    <property type="term" value="P:folic acid biosynthetic process"/>
    <property type="evidence" value="ECO:0007669"/>
    <property type="project" value="UniProtKB-UniRule"/>
</dbReference>
<sequence>MKDVIRLVGLTFYGYHGVTAAEKETGRQFEVDCEIEADLSEAGHSDLLRDTIDYSQVYRMIRETVEGTAYSLLEGLAGHLAANILDRFPAYRVTLKVRKMQPPLAGPVRYIEVQVTRYQEKPSNLTNPGN</sequence>
<dbReference type="InterPro" id="IPR006156">
    <property type="entry name" value="Dihydroneopterin_aldolase"/>
</dbReference>
<dbReference type="SMART" id="SM00905">
    <property type="entry name" value="FolB"/>
    <property type="match status" value="1"/>
</dbReference>
<dbReference type="Proteomes" id="UP000250918">
    <property type="component" value="Unassembled WGS sequence"/>
</dbReference>
<reference evidence="8 9" key="1">
    <citation type="journal article" date="2018" name="ISME J.">
        <title>A methanotrophic archaeon couples anaerobic oxidation of methane to Fe(III) reduction.</title>
        <authorList>
            <person name="Cai C."/>
            <person name="Leu A.O."/>
            <person name="Xie G.J."/>
            <person name="Guo J."/>
            <person name="Feng Y."/>
            <person name="Zhao J.X."/>
            <person name="Tyson G.W."/>
            <person name="Yuan Z."/>
            <person name="Hu S."/>
        </authorList>
    </citation>
    <scope>NUCLEOTIDE SEQUENCE [LARGE SCALE GENOMIC DNA]</scope>
    <source>
        <strain evidence="8">FeB_12</strain>
    </source>
</reference>
<dbReference type="PANTHER" id="PTHR42844">
    <property type="entry name" value="DIHYDRONEOPTERIN ALDOLASE 1-RELATED"/>
    <property type="match status" value="1"/>
</dbReference>
<dbReference type="GO" id="GO:0046654">
    <property type="term" value="P:tetrahydrofolate biosynthetic process"/>
    <property type="evidence" value="ECO:0007669"/>
    <property type="project" value="UniProtKB-UniRule"/>
</dbReference>
<evidence type="ECO:0000313" key="8">
    <source>
        <dbReference type="EMBL" id="PWB68566.1"/>
    </source>
</evidence>
<dbReference type="NCBIfam" id="TIGR00525">
    <property type="entry name" value="folB"/>
    <property type="match status" value="1"/>
</dbReference>
<dbReference type="SUPFAM" id="SSF55620">
    <property type="entry name" value="Tetrahydrobiopterin biosynthesis enzymes-like"/>
    <property type="match status" value="1"/>
</dbReference>
<evidence type="ECO:0000256" key="6">
    <source>
        <dbReference type="RuleBase" id="RU362079"/>
    </source>
</evidence>
<evidence type="ECO:0000256" key="2">
    <source>
        <dbReference type="ARBA" id="ARBA00005013"/>
    </source>
</evidence>
<proteinExistence type="inferred from homology"/>
<dbReference type="GO" id="GO:0005737">
    <property type="term" value="C:cytoplasm"/>
    <property type="evidence" value="ECO:0007669"/>
    <property type="project" value="TreeGrafter"/>
</dbReference>
<dbReference type="Pfam" id="PF02152">
    <property type="entry name" value="FolB"/>
    <property type="match status" value="1"/>
</dbReference>
<dbReference type="InterPro" id="IPR043133">
    <property type="entry name" value="GTP-CH-I_C/QueF"/>
</dbReference>